<evidence type="ECO:0000256" key="6">
    <source>
        <dbReference type="ARBA" id="ARBA00023125"/>
    </source>
</evidence>
<evidence type="ECO:0000256" key="1">
    <source>
        <dbReference type="ARBA" id="ARBA00004496"/>
    </source>
</evidence>
<dbReference type="SUPFAM" id="SSF56349">
    <property type="entry name" value="DNA breaking-rejoining enzymes"/>
    <property type="match status" value="1"/>
</dbReference>
<evidence type="ECO:0000313" key="12">
    <source>
        <dbReference type="EMBL" id="SEH82673.1"/>
    </source>
</evidence>
<dbReference type="GO" id="GO:0015074">
    <property type="term" value="P:DNA integration"/>
    <property type="evidence" value="ECO:0007669"/>
    <property type="project" value="UniProtKB-KW"/>
</dbReference>
<dbReference type="GO" id="GO:0003677">
    <property type="term" value="F:DNA binding"/>
    <property type="evidence" value="ECO:0007669"/>
    <property type="project" value="UniProtKB-UniRule"/>
</dbReference>
<evidence type="ECO:0000256" key="4">
    <source>
        <dbReference type="ARBA" id="ARBA00022829"/>
    </source>
</evidence>
<comment type="subcellular location">
    <subcellularLocation>
        <location evidence="1">Cytoplasm</location>
    </subcellularLocation>
</comment>
<dbReference type="GO" id="GO:0051301">
    <property type="term" value="P:cell division"/>
    <property type="evidence" value="ECO:0007669"/>
    <property type="project" value="UniProtKB-KW"/>
</dbReference>
<dbReference type="InterPro" id="IPR002104">
    <property type="entry name" value="Integrase_catalytic"/>
</dbReference>
<proteinExistence type="predicted"/>
<name>A0A1H6LBP1_RUMFL</name>
<dbReference type="OrthoDB" id="283809at2"/>
<dbReference type="PROSITE" id="PS51898">
    <property type="entry name" value="TYR_RECOMBINASE"/>
    <property type="match status" value="1"/>
</dbReference>
<keyword evidence="4" id="KW-0159">Chromosome partition</keyword>
<keyword evidence="5" id="KW-0229">DNA integration</keyword>
<dbReference type="RefSeq" id="WP_074718662.1">
    <property type="nucleotide sequence ID" value="NZ_FNWV01000015.1"/>
</dbReference>
<dbReference type="InterPro" id="IPR044068">
    <property type="entry name" value="CB"/>
</dbReference>
<evidence type="ECO:0000259" key="11">
    <source>
        <dbReference type="PROSITE" id="PS51900"/>
    </source>
</evidence>
<dbReference type="Pfam" id="PF00589">
    <property type="entry name" value="Phage_integrase"/>
    <property type="match status" value="1"/>
</dbReference>
<dbReference type="InterPro" id="IPR050090">
    <property type="entry name" value="Tyrosine_recombinase_XerCD"/>
</dbReference>
<accession>A0A1H6LBP1</accession>
<evidence type="ECO:0000256" key="5">
    <source>
        <dbReference type="ARBA" id="ARBA00022908"/>
    </source>
</evidence>
<dbReference type="PANTHER" id="PTHR30349">
    <property type="entry name" value="PHAGE INTEGRASE-RELATED"/>
    <property type="match status" value="1"/>
</dbReference>
<organism evidence="12 13">
    <name type="scientific">Ruminococcus flavefaciens</name>
    <dbReference type="NCBI Taxonomy" id="1265"/>
    <lineage>
        <taxon>Bacteria</taxon>
        <taxon>Bacillati</taxon>
        <taxon>Bacillota</taxon>
        <taxon>Clostridia</taxon>
        <taxon>Eubacteriales</taxon>
        <taxon>Oscillospiraceae</taxon>
        <taxon>Ruminococcus</taxon>
    </lineage>
</organism>
<protein>
    <submittedName>
        <fullName evidence="12">Site-specific recombinase XerD</fullName>
    </submittedName>
</protein>
<evidence type="ECO:0000259" key="10">
    <source>
        <dbReference type="PROSITE" id="PS51898"/>
    </source>
</evidence>
<sequence length="331" mass="38178">MNNYNSPANPEFLNNYLVHVKIVKLLAQRTIEEYYTDIRLFLRYIYESQHNTGQSLEDIDISKMTEDDIRKISITDIYNFIFYTSDERNNKDRARYRKISSLRSFFKYLEKVAHIIENDPTKDLDVPVPKTGLPKFLSLNESLKLLETADSADSKRDYCIITLFLNCGMRLSELVGINIRDIDFTENRLKVLGKRSKERMVYLNPACIDALQKYLAVRNNIPEASGEPALFISNQKRRISKRRVQQIVAETLQKAELDGKGITTHKLRHTAATLMYQYGDADVLTLKELLGHSSIATTEIYTHLNDENVRNAVESNPLAKIKSDNSDDNKE</sequence>
<keyword evidence="6 9" id="KW-0238">DNA-binding</keyword>
<dbReference type="Gene3D" id="1.10.443.10">
    <property type="entry name" value="Intergrase catalytic core"/>
    <property type="match status" value="1"/>
</dbReference>
<keyword evidence="7" id="KW-0233">DNA recombination</keyword>
<evidence type="ECO:0000256" key="7">
    <source>
        <dbReference type="ARBA" id="ARBA00023172"/>
    </source>
</evidence>
<dbReference type="InterPro" id="IPR011010">
    <property type="entry name" value="DNA_brk_join_enz"/>
</dbReference>
<evidence type="ECO:0000313" key="13">
    <source>
        <dbReference type="Proteomes" id="UP000183190"/>
    </source>
</evidence>
<dbReference type="GO" id="GO:0005737">
    <property type="term" value="C:cytoplasm"/>
    <property type="evidence" value="ECO:0007669"/>
    <property type="project" value="UniProtKB-SubCell"/>
</dbReference>
<evidence type="ECO:0000256" key="9">
    <source>
        <dbReference type="PROSITE-ProRule" id="PRU01248"/>
    </source>
</evidence>
<keyword evidence="3" id="KW-0132">Cell division</keyword>
<dbReference type="PROSITE" id="PS51900">
    <property type="entry name" value="CB"/>
    <property type="match status" value="1"/>
</dbReference>
<dbReference type="Proteomes" id="UP000183190">
    <property type="component" value="Unassembled WGS sequence"/>
</dbReference>
<dbReference type="PANTHER" id="PTHR30349:SF77">
    <property type="entry name" value="TYROSINE RECOMBINASE XERC"/>
    <property type="match status" value="1"/>
</dbReference>
<dbReference type="AlphaFoldDB" id="A0A1H6LBP1"/>
<evidence type="ECO:0000256" key="2">
    <source>
        <dbReference type="ARBA" id="ARBA00022490"/>
    </source>
</evidence>
<dbReference type="GO" id="GO:0006310">
    <property type="term" value="P:DNA recombination"/>
    <property type="evidence" value="ECO:0007669"/>
    <property type="project" value="UniProtKB-KW"/>
</dbReference>
<dbReference type="EMBL" id="FNWV01000015">
    <property type="protein sequence ID" value="SEH82673.1"/>
    <property type="molecule type" value="Genomic_DNA"/>
</dbReference>
<dbReference type="InterPro" id="IPR010998">
    <property type="entry name" value="Integrase_recombinase_N"/>
</dbReference>
<evidence type="ECO:0000256" key="3">
    <source>
        <dbReference type="ARBA" id="ARBA00022618"/>
    </source>
</evidence>
<dbReference type="GO" id="GO:0007059">
    <property type="term" value="P:chromosome segregation"/>
    <property type="evidence" value="ECO:0007669"/>
    <property type="project" value="UniProtKB-KW"/>
</dbReference>
<feature type="domain" description="Core-binding (CB)" evidence="11">
    <location>
        <begin position="7"/>
        <end position="110"/>
    </location>
</feature>
<dbReference type="Gene3D" id="1.10.150.130">
    <property type="match status" value="1"/>
</dbReference>
<dbReference type="InterPro" id="IPR013762">
    <property type="entry name" value="Integrase-like_cat_sf"/>
</dbReference>
<feature type="domain" description="Tyr recombinase" evidence="10">
    <location>
        <begin position="132"/>
        <end position="314"/>
    </location>
</feature>
<evidence type="ECO:0000256" key="8">
    <source>
        <dbReference type="ARBA" id="ARBA00023306"/>
    </source>
</evidence>
<keyword evidence="8" id="KW-0131">Cell cycle</keyword>
<keyword evidence="2" id="KW-0963">Cytoplasm</keyword>
<reference evidence="12 13" key="1">
    <citation type="submission" date="2016-10" db="EMBL/GenBank/DDBJ databases">
        <authorList>
            <person name="de Groot N.N."/>
        </authorList>
    </citation>
    <scope>NUCLEOTIDE SEQUENCE [LARGE SCALE GENOMIC DNA]</scope>
    <source>
        <strain evidence="12 13">YAD2003</strain>
    </source>
</reference>
<gene>
    <name evidence="12" type="ORF">SAMN02910265_02906</name>
</gene>